<evidence type="ECO:0000259" key="1">
    <source>
        <dbReference type="Pfam" id="PF20167"/>
    </source>
</evidence>
<name>A0A445AUD6_ARAHY</name>
<gene>
    <name evidence="2" type="ORF">Ahy_B01g054855</name>
</gene>
<comment type="caution">
    <text evidence="2">The sequence shown here is derived from an EMBL/GenBank/DDBJ whole genome shotgun (WGS) entry which is preliminary data.</text>
</comment>
<keyword evidence="3" id="KW-1185">Reference proteome</keyword>
<dbReference type="Proteomes" id="UP000289738">
    <property type="component" value="Chromosome B01"/>
</dbReference>
<dbReference type="EMBL" id="SDMP01000011">
    <property type="protein sequence ID" value="RYR30055.1"/>
    <property type="molecule type" value="Genomic_DNA"/>
</dbReference>
<dbReference type="InterPro" id="IPR046796">
    <property type="entry name" value="Transposase_32_dom"/>
</dbReference>
<accession>A0A445AUD6</accession>
<dbReference type="Pfam" id="PF20167">
    <property type="entry name" value="Transposase_32"/>
    <property type="match status" value="1"/>
</dbReference>
<protein>
    <recommendedName>
        <fullName evidence="1">Putative plant transposon protein domain-containing protein</fullName>
    </recommendedName>
</protein>
<feature type="domain" description="Putative plant transposon protein" evidence="1">
    <location>
        <begin position="67"/>
        <end position="256"/>
    </location>
</feature>
<reference evidence="2 3" key="1">
    <citation type="submission" date="2019-01" db="EMBL/GenBank/DDBJ databases">
        <title>Sequencing of cultivated peanut Arachis hypogaea provides insights into genome evolution and oil improvement.</title>
        <authorList>
            <person name="Chen X."/>
        </authorList>
    </citation>
    <scope>NUCLEOTIDE SEQUENCE [LARGE SCALE GENOMIC DNA]</scope>
    <source>
        <strain evidence="3">cv. Fuhuasheng</strain>
        <tissue evidence="2">Leaves</tissue>
    </source>
</reference>
<organism evidence="2 3">
    <name type="scientific">Arachis hypogaea</name>
    <name type="common">Peanut</name>
    <dbReference type="NCBI Taxonomy" id="3818"/>
    <lineage>
        <taxon>Eukaryota</taxon>
        <taxon>Viridiplantae</taxon>
        <taxon>Streptophyta</taxon>
        <taxon>Embryophyta</taxon>
        <taxon>Tracheophyta</taxon>
        <taxon>Spermatophyta</taxon>
        <taxon>Magnoliopsida</taxon>
        <taxon>eudicotyledons</taxon>
        <taxon>Gunneridae</taxon>
        <taxon>Pentapetalae</taxon>
        <taxon>rosids</taxon>
        <taxon>fabids</taxon>
        <taxon>Fabales</taxon>
        <taxon>Fabaceae</taxon>
        <taxon>Papilionoideae</taxon>
        <taxon>50 kb inversion clade</taxon>
        <taxon>dalbergioids sensu lato</taxon>
        <taxon>Dalbergieae</taxon>
        <taxon>Pterocarpus clade</taxon>
        <taxon>Arachis</taxon>
    </lineage>
</organism>
<proteinExistence type="predicted"/>
<sequence>MASSSRTKRRKGKDPIVEEETHEYDQWRFKSWSHQMQIQWMNEKRIYPEIPFMLPDDGCQEMKNKIRKRRWEELTSPATRINTNIIREFYANVPRIDMREPPTYKSYVRGVEVDFSPDAIKKVLKLKSVRFDEPGYQQRLNEEQDYEEIARDICFENSEWEGDNKNRYKFLKRCNLTPEAKGWYELMKRSILGTVNTSEVNRERALMLHCIMVGGEIRVHEILARDIQKIAEKNSAGPWLYYPSTIWRLCARAKVPMEEENPMWLSQGMAITIERMMMPLEAHQS</sequence>
<evidence type="ECO:0000313" key="2">
    <source>
        <dbReference type="EMBL" id="RYR30055.1"/>
    </source>
</evidence>
<dbReference type="AlphaFoldDB" id="A0A445AUD6"/>
<evidence type="ECO:0000313" key="3">
    <source>
        <dbReference type="Proteomes" id="UP000289738"/>
    </source>
</evidence>